<evidence type="ECO:0000259" key="2">
    <source>
        <dbReference type="Pfam" id="PF16297"/>
    </source>
</evidence>
<comment type="caution">
    <text evidence="3">The sequence shown here is derived from an EMBL/GenBank/DDBJ whole genome shotgun (WGS) entry which is preliminary data.</text>
</comment>
<gene>
    <name evidence="3" type="ORF">BASA50_004149</name>
</gene>
<dbReference type="InterPro" id="IPR032549">
    <property type="entry name" value="DUF4939"/>
</dbReference>
<accession>A0ABQ8FG60</accession>
<feature type="domain" description="DUF4939" evidence="2">
    <location>
        <begin position="38"/>
        <end position="98"/>
    </location>
</feature>
<evidence type="ECO:0000256" key="1">
    <source>
        <dbReference type="SAM" id="Coils"/>
    </source>
</evidence>
<evidence type="ECO:0000313" key="4">
    <source>
        <dbReference type="Proteomes" id="UP001648503"/>
    </source>
</evidence>
<dbReference type="Pfam" id="PF16297">
    <property type="entry name" value="DUF4939"/>
    <property type="match status" value="1"/>
</dbReference>
<dbReference type="Proteomes" id="UP001648503">
    <property type="component" value="Unassembled WGS sequence"/>
</dbReference>
<protein>
    <recommendedName>
        <fullName evidence="2">DUF4939 domain-containing protein</fullName>
    </recommendedName>
</protein>
<dbReference type="EMBL" id="JAFCIX010000127">
    <property type="protein sequence ID" value="KAH6597804.1"/>
    <property type="molecule type" value="Genomic_DNA"/>
</dbReference>
<keyword evidence="1" id="KW-0175">Coiled coil</keyword>
<name>A0ABQ8FG60_9FUNG</name>
<keyword evidence="4" id="KW-1185">Reference proteome</keyword>
<proteinExistence type="predicted"/>
<sequence>MATLEDIVASLTDRLRLLELENQALQQGARPDNIRELKAALPDKFDGTRRHFRGFINQLELVFQLQDKRYNTDRKKIATLGTLLTDKVLSWYNPYIEQPERYSYDLSS</sequence>
<reference evidence="3 4" key="1">
    <citation type="submission" date="2021-02" db="EMBL/GenBank/DDBJ databases">
        <title>Variation within the Batrachochytrium salamandrivorans European outbreak.</title>
        <authorList>
            <person name="Kelly M."/>
            <person name="Pasmans F."/>
            <person name="Shea T.P."/>
            <person name="Munoz J.F."/>
            <person name="Carranza S."/>
            <person name="Cuomo C.A."/>
            <person name="Martel A."/>
        </authorList>
    </citation>
    <scope>NUCLEOTIDE SEQUENCE [LARGE SCALE GENOMIC DNA]</scope>
    <source>
        <strain evidence="3 4">AMFP18/2</strain>
    </source>
</reference>
<feature type="coiled-coil region" evidence="1">
    <location>
        <begin position="1"/>
        <end position="28"/>
    </location>
</feature>
<evidence type="ECO:0000313" key="3">
    <source>
        <dbReference type="EMBL" id="KAH6597804.1"/>
    </source>
</evidence>
<organism evidence="3 4">
    <name type="scientific">Batrachochytrium salamandrivorans</name>
    <dbReference type="NCBI Taxonomy" id="1357716"/>
    <lineage>
        <taxon>Eukaryota</taxon>
        <taxon>Fungi</taxon>
        <taxon>Fungi incertae sedis</taxon>
        <taxon>Chytridiomycota</taxon>
        <taxon>Chytridiomycota incertae sedis</taxon>
        <taxon>Chytridiomycetes</taxon>
        <taxon>Rhizophydiales</taxon>
        <taxon>Rhizophydiales incertae sedis</taxon>
        <taxon>Batrachochytrium</taxon>
    </lineage>
</organism>